<reference evidence="3" key="1">
    <citation type="submission" date="2021-08" db="EMBL/GenBank/DDBJ databases">
        <title>WGS assembly of Ceratopteris richardii.</title>
        <authorList>
            <person name="Marchant D.B."/>
            <person name="Chen G."/>
            <person name="Jenkins J."/>
            <person name="Shu S."/>
            <person name="Leebens-Mack J."/>
            <person name="Grimwood J."/>
            <person name="Schmutz J."/>
            <person name="Soltis P."/>
            <person name="Soltis D."/>
            <person name="Chen Z.-H."/>
        </authorList>
    </citation>
    <scope>NUCLEOTIDE SEQUENCE</scope>
    <source>
        <strain evidence="3">Whitten #5841</strain>
        <tissue evidence="3">Leaf</tissue>
    </source>
</reference>
<name>A0A8T2TUA2_CERRI</name>
<protein>
    <recommendedName>
        <fullName evidence="5">Pentatricopeptide repeat-containing protein</fullName>
    </recommendedName>
</protein>
<dbReference type="GO" id="GO:0003723">
    <property type="term" value="F:RNA binding"/>
    <property type="evidence" value="ECO:0007669"/>
    <property type="project" value="InterPro"/>
</dbReference>
<dbReference type="OrthoDB" id="509099at2759"/>
<dbReference type="FunFam" id="1.25.40.10:FF:000351">
    <property type="entry name" value="Pentatricopeptide repeat-containing protein"/>
    <property type="match status" value="1"/>
</dbReference>
<dbReference type="PROSITE" id="PS51375">
    <property type="entry name" value="PPR"/>
    <property type="match status" value="4"/>
</dbReference>
<dbReference type="GO" id="GO:0048731">
    <property type="term" value="P:system development"/>
    <property type="evidence" value="ECO:0007669"/>
    <property type="project" value="UniProtKB-ARBA"/>
</dbReference>
<evidence type="ECO:0008006" key="5">
    <source>
        <dbReference type="Google" id="ProtNLM"/>
    </source>
</evidence>
<feature type="repeat" description="PPR" evidence="2">
    <location>
        <begin position="113"/>
        <end position="147"/>
    </location>
</feature>
<evidence type="ECO:0000313" key="3">
    <source>
        <dbReference type="EMBL" id="KAH7424964.1"/>
    </source>
</evidence>
<evidence type="ECO:0000313" key="4">
    <source>
        <dbReference type="Proteomes" id="UP000825935"/>
    </source>
</evidence>
<dbReference type="InterPro" id="IPR046960">
    <property type="entry name" value="PPR_At4g14850-like_plant"/>
</dbReference>
<dbReference type="Pfam" id="PF13041">
    <property type="entry name" value="PPR_2"/>
    <property type="match status" value="2"/>
</dbReference>
<sequence length="605" mass="67345">MPAHASLRKALAHWSSLIASCVHSRRPRESLQAYFSMLDDGVQPDLRIFLLLFKACGSIRNLEHGRTLHLHARDLGLVSDPFVASSLLSMFGKCGSLRFSEEVFHEFPQHQRDVVLWNSMLSAYSEQGHEEKAIQLYCELRRTCLNPDHTTYAITLSACAGLAKTEGADTYKSKLTCLEIGQRIHADARRDGLDSHAMVASSLGCLYGKCGVVRQAENSFISLGRHCNIVAWTTLITAYTEHGFEIKALQLYLQLYKEGMVPDQHVFSVVLQACVSLAEKEEEEFTLEAERVKFLPLVLGQSLHIDAAKKGFMSNMFIASMLVTLYSKCGTLVRAENVFRKICKPDLVLWTSMISACVEQGQVIKALEIFKQMQMLGVRLDSTAFASVLQACSEALRLDVCREVHFNTIASGYDSSRFLDNCLIHAYGACACSVDALAVFDSLVQPDIVSWNAPTAGYAREGNCEGCCQILENMLVTSNYPNKVTFSSILYACSHSGKVAQSMHFFETMNKDYGIAAELKHYAIIMDLFGRIGDFVKAKDISNKLPLDLNASLRSSLLGACLKHGNLELGEQLFDGSSEHEPQEYVFMSNLYVDTDFKDYGHQLI</sequence>
<dbReference type="EMBL" id="CM035416">
    <property type="protein sequence ID" value="KAH7424964.1"/>
    <property type="molecule type" value="Genomic_DNA"/>
</dbReference>
<comment type="caution">
    <text evidence="3">The sequence shown here is derived from an EMBL/GenBank/DDBJ whole genome shotgun (WGS) entry which is preliminary data.</text>
</comment>
<organism evidence="3 4">
    <name type="scientific">Ceratopteris richardii</name>
    <name type="common">Triangle waterfern</name>
    <dbReference type="NCBI Taxonomy" id="49495"/>
    <lineage>
        <taxon>Eukaryota</taxon>
        <taxon>Viridiplantae</taxon>
        <taxon>Streptophyta</taxon>
        <taxon>Embryophyta</taxon>
        <taxon>Tracheophyta</taxon>
        <taxon>Polypodiopsida</taxon>
        <taxon>Polypodiidae</taxon>
        <taxon>Polypodiales</taxon>
        <taxon>Pteridineae</taxon>
        <taxon>Pteridaceae</taxon>
        <taxon>Parkerioideae</taxon>
        <taxon>Ceratopteris</taxon>
    </lineage>
</organism>
<dbReference type="NCBIfam" id="TIGR00756">
    <property type="entry name" value="PPR"/>
    <property type="match status" value="4"/>
</dbReference>
<dbReference type="InterPro" id="IPR011990">
    <property type="entry name" value="TPR-like_helical_dom_sf"/>
</dbReference>
<dbReference type="Pfam" id="PF01535">
    <property type="entry name" value="PPR"/>
    <property type="match status" value="3"/>
</dbReference>
<dbReference type="InterPro" id="IPR002885">
    <property type="entry name" value="PPR_rpt"/>
</dbReference>
<feature type="repeat" description="PPR" evidence="2">
    <location>
        <begin position="228"/>
        <end position="262"/>
    </location>
</feature>
<gene>
    <name evidence="3" type="ORF">KP509_11G034300</name>
</gene>
<feature type="repeat" description="PPR" evidence="2">
    <location>
        <begin position="10"/>
        <end position="44"/>
    </location>
</feature>
<keyword evidence="1" id="KW-0677">Repeat</keyword>
<dbReference type="FunFam" id="1.25.40.10:FF:000158">
    <property type="entry name" value="pentatricopeptide repeat-containing protein At2g33680"/>
    <property type="match status" value="1"/>
</dbReference>
<evidence type="ECO:0000256" key="1">
    <source>
        <dbReference type="ARBA" id="ARBA00022737"/>
    </source>
</evidence>
<dbReference type="AlphaFoldDB" id="A0A8T2TUA2"/>
<feature type="repeat" description="PPR" evidence="2">
    <location>
        <begin position="346"/>
        <end position="380"/>
    </location>
</feature>
<dbReference type="Gene3D" id="1.25.40.10">
    <property type="entry name" value="Tetratricopeptide repeat domain"/>
    <property type="match status" value="4"/>
</dbReference>
<evidence type="ECO:0000256" key="2">
    <source>
        <dbReference type="PROSITE-ProRule" id="PRU00708"/>
    </source>
</evidence>
<dbReference type="PANTHER" id="PTHR47926">
    <property type="entry name" value="PENTATRICOPEPTIDE REPEAT-CONTAINING PROTEIN"/>
    <property type="match status" value="1"/>
</dbReference>
<accession>A0A8T2TUA2</accession>
<keyword evidence="4" id="KW-1185">Reference proteome</keyword>
<proteinExistence type="predicted"/>
<dbReference type="Proteomes" id="UP000825935">
    <property type="component" value="Chromosome 11"/>
</dbReference>
<dbReference type="GO" id="GO:0009451">
    <property type="term" value="P:RNA modification"/>
    <property type="evidence" value="ECO:0007669"/>
    <property type="project" value="InterPro"/>
</dbReference>